<reference evidence="22" key="1">
    <citation type="submission" date="2016-10" db="EMBL/GenBank/DDBJ databases">
        <authorList>
            <person name="Varghese N."/>
            <person name="Submissions S."/>
        </authorList>
    </citation>
    <scope>NUCLEOTIDE SEQUENCE [LARGE SCALE GENOMIC DNA]</scope>
    <source>
        <strain evidence="22">DSM 2698</strain>
    </source>
</reference>
<dbReference type="SUPFAM" id="SSF56194">
    <property type="entry name" value="Uridine diphospho-N-Acetylenolpyruvylglucosamine reductase, MurB, C-terminal domain"/>
    <property type="match status" value="1"/>
</dbReference>
<evidence type="ECO:0000256" key="14">
    <source>
        <dbReference type="ARBA" id="ARBA00023002"/>
    </source>
</evidence>
<feature type="domain" description="FAD-binding PCMH-type" evidence="20">
    <location>
        <begin position="30"/>
        <end position="210"/>
    </location>
</feature>
<evidence type="ECO:0000256" key="15">
    <source>
        <dbReference type="ARBA" id="ARBA00023306"/>
    </source>
</evidence>
<dbReference type="PANTHER" id="PTHR21071:SF4">
    <property type="entry name" value="UDP-N-ACETYLENOLPYRUVOYLGLUCOSAMINE REDUCTASE"/>
    <property type="match status" value="1"/>
</dbReference>
<dbReference type="GO" id="GO:0071555">
    <property type="term" value="P:cell wall organization"/>
    <property type="evidence" value="ECO:0007669"/>
    <property type="project" value="UniProtKB-KW"/>
</dbReference>
<dbReference type="Gene3D" id="3.30.43.10">
    <property type="entry name" value="Uridine Diphospho-n-acetylenolpyruvylglucosamine Reductase, domain 2"/>
    <property type="match status" value="1"/>
</dbReference>
<feature type="active site" evidence="19">
    <location>
        <position position="175"/>
    </location>
</feature>
<accession>A0A1G5N4W1</accession>
<evidence type="ECO:0000256" key="7">
    <source>
        <dbReference type="ARBA" id="ARBA00022490"/>
    </source>
</evidence>
<keyword evidence="7 19" id="KW-0963">Cytoplasm</keyword>
<comment type="similarity">
    <text evidence="19">Belongs to the MurB family.</text>
</comment>
<evidence type="ECO:0000256" key="8">
    <source>
        <dbReference type="ARBA" id="ARBA00022618"/>
    </source>
</evidence>
<keyword evidence="9 19" id="KW-0285">Flavoprotein</keyword>
<evidence type="ECO:0000256" key="19">
    <source>
        <dbReference type="HAMAP-Rule" id="MF_00037"/>
    </source>
</evidence>
<dbReference type="GO" id="GO:0008360">
    <property type="term" value="P:regulation of cell shape"/>
    <property type="evidence" value="ECO:0007669"/>
    <property type="project" value="UniProtKB-KW"/>
</dbReference>
<dbReference type="InterPro" id="IPR006094">
    <property type="entry name" value="Oxid_FAD_bind_N"/>
</dbReference>
<dbReference type="Proteomes" id="UP000199347">
    <property type="component" value="Unassembled WGS sequence"/>
</dbReference>
<evidence type="ECO:0000256" key="6">
    <source>
        <dbReference type="ARBA" id="ARBA00015188"/>
    </source>
</evidence>
<dbReference type="OrthoDB" id="9804753at2"/>
<keyword evidence="16 19" id="KW-0961">Cell wall biogenesis/degradation</keyword>
<dbReference type="Gene3D" id="3.90.78.10">
    <property type="entry name" value="UDP-N-acetylenolpyruvoylglucosamine reductase, C-terminal domain"/>
    <property type="match status" value="1"/>
</dbReference>
<keyword evidence="8 19" id="KW-0132">Cell division</keyword>
<evidence type="ECO:0000256" key="13">
    <source>
        <dbReference type="ARBA" id="ARBA00022984"/>
    </source>
</evidence>
<dbReference type="GO" id="GO:0005829">
    <property type="term" value="C:cytosol"/>
    <property type="evidence" value="ECO:0007669"/>
    <property type="project" value="TreeGrafter"/>
</dbReference>
<protein>
    <recommendedName>
        <fullName evidence="6 19">UDP-N-acetylenolpyruvoylglucosamine reductase</fullName>
        <ecNumber evidence="5 19">1.3.1.98</ecNumber>
    </recommendedName>
    <alternativeName>
        <fullName evidence="17 19">UDP-N-acetylmuramate dehydrogenase</fullName>
    </alternativeName>
</protein>
<evidence type="ECO:0000256" key="11">
    <source>
        <dbReference type="ARBA" id="ARBA00022857"/>
    </source>
</evidence>
<dbReference type="Gene3D" id="3.30.465.10">
    <property type="match status" value="1"/>
</dbReference>
<comment type="subcellular location">
    <subcellularLocation>
        <location evidence="3 19">Cytoplasm</location>
    </subcellularLocation>
</comment>
<comment type="pathway">
    <text evidence="4 19">Cell wall biogenesis; peptidoglycan biosynthesis.</text>
</comment>
<evidence type="ECO:0000259" key="20">
    <source>
        <dbReference type="PROSITE" id="PS51387"/>
    </source>
</evidence>
<keyword evidence="14 19" id="KW-0560">Oxidoreductase</keyword>
<comment type="function">
    <text evidence="2 19">Cell wall formation.</text>
</comment>
<dbReference type="GO" id="GO:0051301">
    <property type="term" value="P:cell division"/>
    <property type="evidence" value="ECO:0007669"/>
    <property type="project" value="UniProtKB-KW"/>
</dbReference>
<comment type="catalytic activity">
    <reaction evidence="18 19">
        <text>UDP-N-acetyl-alpha-D-muramate + NADP(+) = UDP-N-acetyl-3-O-(1-carboxyvinyl)-alpha-D-glucosamine + NADPH + H(+)</text>
        <dbReference type="Rhea" id="RHEA:12248"/>
        <dbReference type="ChEBI" id="CHEBI:15378"/>
        <dbReference type="ChEBI" id="CHEBI:57783"/>
        <dbReference type="ChEBI" id="CHEBI:58349"/>
        <dbReference type="ChEBI" id="CHEBI:68483"/>
        <dbReference type="ChEBI" id="CHEBI:70757"/>
        <dbReference type="EC" id="1.3.1.98"/>
    </reaction>
</comment>
<dbReference type="AlphaFoldDB" id="A0A1G5N4W1"/>
<gene>
    <name evidence="19" type="primary">murB</name>
    <name evidence="21" type="ORF">SAMN03080610_01449</name>
</gene>
<dbReference type="PANTHER" id="PTHR21071">
    <property type="entry name" value="UDP-N-ACETYLENOLPYRUVOYLGLUCOSAMINE REDUCTASE"/>
    <property type="match status" value="1"/>
</dbReference>
<evidence type="ECO:0000256" key="17">
    <source>
        <dbReference type="ARBA" id="ARBA00031026"/>
    </source>
</evidence>
<dbReference type="PROSITE" id="PS51387">
    <property type="entry name" value="FAD_PCMH"/>
    <property type="match status" value="1"/>
</dbReference>
<dbReference type="SUPFAM" id="SSF56176">
    <property type="entry name" value="FAD-binding/transporter-associated domain-like"/>
    <property type="match status" value="1"/>
</dbReference>
<evidence type="ECO:0000256" key="18">
    <source>
        <dbReference type="ARBA" id="ARBA00048914"/>
    </source>
</evidence>
<organism evidence="21 22">
    <name type="scientific">Afifella marina DSM 2698</name>
    <dbReference type="NCBI Taxonomy" id="1120955"/>
    <lineage>
        <taxon>Bacteria</taxon>
        <taxon>Pseudomonadati</taxon>
        <taxon>Pseudomonadota</taxon>
        <taxon>Alphaproteobacteria</taxon>
        <taxon>Hyphomicrobiales</taxon>
        <taxon>Afifellaceae</taxon>
        <taxon>Afifella</taxon>
    </lineage>
</organism>
<dbReference type="RefSeq" id="WP_092811380.1">
    <property type="nucleotide sequence ID" value="NZ_FMVW01000002.1"/>
</dbReference>
<evidence type="ECO:0000256" key="5">
    <source>
        <dbReference type="ARBA" id="ARBA00012518"/>
    </source>
</evidence>
<evidence type="ECO:0000256" key="1">
    <source>
        <dbReference type="ARBA" id="ARBA00001974"/>
    </source>
</evidence>
<dbReference type="InterPro" id="IPR036635">
    <property type="entry name" value="MurB_C_sf"/>
</dbReference>
<dbReference type="GO" id="GO:0008762">
    <property type="term" value="F:UDP-N-acetylmuramate dehydrogenase activity"/>
    <property type="evidence" value="ECO:0007669"/>
    <property type="project" value="UniProtKB-UniRule"/>
</dbReference>
<name>A0A1G5N4W1_AFIMA</name>
<evidence type="ECO:0000313" key="21">
    <source>
        <dbReference type="EMBL" id="SCZ31948.1"/>
    </source>
</evidence>
<keyword evidence="11 19" id="KW-0521">NADP</keyword>
<dbReference type="EMBL" id="FMVW01000002">
    <property type="protein sequence ID" value="SCZ31948.1"/>
    <property type="molecule type" value="Genomic_DNA"/>
</dbReference>
<dbReference type="NCBIfam" id="NF010480">
    <property type="entry name" value="PRK13905.1"/>
    <property type="match status" value="1"/>
</dbReference>
<dbReference type="GO" id="GO:0071949">
    <property type="term" value="F:FAD binding"/>
    <property type="evidence" value="ECO:0007669"/>
    <property type="project" value="InterPro"/>
</dbReference>
<sequence>MRAQELEGLLEGFRGKVKANEPLAPIVWLRAGGPADLLAMPADVDDLALLLKALPEEVPVTVIGLGSNLLIRDGGIEGVVVRLSGKGLGKFEVDGDLIRVGTALPDKLFAKAALDAGLGGFAFYHGIPGGLGGALRMNAGANGGETCDRLVEVVALDRQGNRHALTQAEMGYSYRHSDAPKELIFVEALFRGERRPEEEIRAEMDAVQKHREEAQPIKTRTGGSTFKNPPGQRAWELIDAAGCRGLKIGGARVSEMHCNFLINEDDASAYDLELLGETVRARVLANSGVRLDWEVRRLGRFGETGEVEPFLGA</sequence>
<evidence type="ECO:0000313" key="22">
    <source>
        <dbReference type="Proteomes" id="UP000199347"/>
    </source>
</evidence>
<dbReference type="NCBIfam" id="TIGR00179">
    <property type="entry name" value="murB"/>
    <property type="match status" value="1"/>
</dbReference>
<keyword evidence="22" id="KW-1185">Reference proteome</keyword>
<dbReference type="InterPro" id="IPR016167">
    <property type="entry name" value="FAD-bd_PCMH_sub1"/>
</dbReference>
<dbReference type="EC" id="1.3.1.98" evidence="5 19"/>
<keyword evidence="10 19" id="KW-0274">FAD</keyword>
<evidence type="ECO:0000256" key="16">
    <source>
        <dbReference type="ARBA" id="ARBA00023316"/>
    </source>
</evidence>
<dbReference type="UniPathway" id="UPA00219"/>
<feature type="active site" description="Proton donor" evidence="19">
    <location>
        <position position="224"/>
    </location>
</feature>
<dbReference type="InterPro" id="IPR016166">
    <property type="entry name" value="FAD-bd_PCMH"/>
</dbReference>
<dbReference type="Pfam" id="PF01565">
    <property type="entry name" value="FAD_binding_4"/>
    <property type="match status" value="1"/>
</dbReference>
<evidence type="ECO:0000256" key="4">
    <source>
        <dbReference type="ARBA" id="ARBA00004752"/>
    </source>
</evidence>
<proteinExistence type="inferred from homology"/>
<dbReference type="InterPro" id="IPR003170">
    <property type="entry name" value="MurB"/>
</dbReference>
<dbReference type="HAMAP" id="MF_00037">
    <property type="entry name" value="MurB"/>
    <property type="match status" value="1"/>
</dbReference>
<dbReference type="Pfam" id="PF02873">
    <property type="entry name" value="MurB_C"/>
    <property type="match status" value="1"/>
</dbReference>
<evidence type="ECO:0000256" key="10">
    <source>
        <dbReference type="ARBA" id="ARBA00022827"/>
    </source>
</evidence>
<dbReference type="STRING" id="1120955.SAMN03080610_01449"/>
<dbReference type="InterPro" id="IPR011601">
    <property type="entry name" value="MurB_C"/>
</dbReference>
<keyword evidence="15 19" id="KW-0131">Cell cycle</keyword>
<feature type="active site" evidence="19">
    <location>
        <position position="294"/>
    </location>
</feature>
<dbReference type="GO" id="GO:0009252">
    <property type="term" value="P:peptidoglycan biosynthetic process"/>
    <property type="evidence" value="ECO:0007669"/>
    <property type="project" value="UniProtKB-UniRule"/>
</dbReference>
<evidence type="ECO:0000256" key="2">
    <source>
        <dbReference type="ARBA" id="ARBA00003921"/>
    </source>
</evidence>
<comment type="cofactor">
    <cofactor evidence="1 19">
        <name>FAD</name>
        <dbReference type="ChEBI" id="CHEBI:57692"/>
    </cofactor>
</comment>
<dbReference type="InterPro" id="IPR016169">
    <property type="entry name" value="FAD-bd_PCMH_sub2"/>
</dbReference>
<evidence type="ECO:0000256" key="9">
    <source>
        <dbReference type="ARBA" id="ARBA00022630"/>
    </source>
</evidence>
<dbReference type="InterPro" id="IPR036318">
    <property type="entry name" value="FAD-bd_PCMH-like_sf"/>
</dbReference>
<evidence type="ECO:0000256" key="12">
    <source>
        <dbReference type="ARBA" id="ARBA00022960"/>
    </source>
</evidence>
<evidence type="ECO:0000256" key="3">
    <source>
        <dbReference type="ARBA" id="ARBA00004496"/>
    </source>
</evidence>
<keyword evidence="12 19" id="KW-0133">Cell shape</keyword>
<keyword evidence="13 19" id="KW-0573">Peptidoglycan synthesis</keyword>